<keyword evidence="2" id="KW-1133">Transmembrane helix</keyword>
<feature type="transmembrane region" description="Helical" evidence="2">
    <location>
        <begin position="67"/>
        <end position="89"/>
    </location>
</feature>
<keyword evidence="2" id="KW-0472">Membrane</keyword>
<dbReference type="STRING" id="139420.A0A371CJM0"/>
<evidence type="ECO:0000256" key="2">
    <source>
        <dbReference type="SAM" id="Phobius"/>
    </source>
</evidence>
<feature type="transmembrane region" description="Helical" evidence="2">
    <location>
        <begin position="538"/>
        <end position="559"/>
    </location>
</feature>
<feature type="compositionally biased region" description="Basic and acidic residues" evidence="1">
    <location>
        <begin position="190"/>
        <end position="200"/>
    </location>
</feature>
<accession>A0A371CJM0</accession>
<feature type="region of interest" description="Disordered" evidence="1">
    <location>
        <begin position="156"/>
        <end position="217"/>
    </location>
</feature>
<reference evidence="3 4" key="1">
    <citation type="journal article" date="2018" name="Biotechnol. Biofuels">
        <title>Integrative visual omics of the white-rot fungus Polyporus brumalis exposes the biotechnological potential of its oxidative enzymes for delignifying raw plant biomass.</title>
        <authorList>
            <person name="Miyauchi S."/>
            <person name="Rancon A."/>
            <person name="Drula E."/>
            <person name="Hage H."/>
            <person name="Chaduli D."/>
            <person name="Favel A."/>
            <person name="Grisel S."/>
            <person name="Henrissat B."/>
            <person name="Herpoel-Gimbert I."/>
            <person name="Ruiz-Duenas F.J."/>
            <person name="Chevret D."/>
            <person name="Hainaut M."/>
            <person name="Lin J."/>
            <person name="Wang M."/>
            <person name="Pangilinan J."/>
            <person name="Lipzen A."/>
            <person name="Lesage-Meessen L."/>
            <person name="Navarro D."/>
            <person name="Riley R."/>
            <person name="Grigoriev I.V."/>
            <person name="Zhou S."/>
            <person name="Raouche S."/>
            <person name="Rosso M.N."/>
        </authorList>
    </citation>
    <scope>NUCLEOTIDE SEQUENCE [LARGE SCALE GENOMIC DNA]</scope>
    <source>
        <strain evidence="3 4">BRFM 1820</strain>
    </source>
</reference>
<evidence type="ECO:0000313" key="3">
    <source>
        <dbReference type="EMBL" id="RDX40481.1"/>
    </source>
</evidence>
<dbReference type="AlphaFoldDB" id="A0A371CJM0"/>
<sequence length="637" mass="70847">MDPDRSKWQCYPPAFAADSSSTISWQPAPTFRGTLNIFTSCFLTLFLCVWSASHVDIQTGKSTSGRYLARCGWLLLALFCPELLFYIAFKQLRVAVRLTLEGQKVLQIAGASARPSHTMKVLAWVVGVRKVELSPPSDIESPEHADVLKARSPPAVELPHDQLKSPPDVEFSDDKSQPEDTSSASPPDVELSKDESKLEDVTSGSQPDGKPSGGDVAQAVPRRKHCWTLVHGFYAAMGGFVLNDPEIDSQDHYLPAWQNHGVLTPMGVLFLMEHAPSLIPDLSSSDILDRSKADGLAKILLVCQVLWFLFTCINRAVQGLPLCLLEITTIAHALCSLLTYALWWRKPKDVDHQTVIEGPNARPIGAWLSMKSEACRTLLGGLVCFHGKSEAYYRNPAGRPRDESGSDLEDHLDANNRQTFKKALLTRFVFRTTTTPWYIQGNRESQDESRARELRWALACRAHQQYRPHASRGVRFVIPTPSLQAYATHTPAYPEDEDISVAAIIRNVSIIIVLGSVYGLPHLLGSTVIFESAKERTIWFVGTALVAAMGRGSLIVLSLQRIFLAFLDMLLLYFTGEDPRFCERWSRQSFRAASVVIAIVYVCSSGYLVGESLRQLFALPPDAFSLPSWGNYWPHFS</sequence>
<dbReference type="OrthoDB" id="2733714at2759"/>
<evidence type="ECO:0000256" key="1">
    <source>
        <dbReference type="SAM" id="MobiDB-lite"/>
    </source>
</evidence>
<dbReference type="PANTHER" id="PTHR35043">
    <property type="entry name" value="TRANSCRIPTION FACTOR DOMAIN-CONTAINING PROTEIN"/>
    <property type="match status" value="1"/>
</dbReference>
<name>A0A371CJM0_9APHY</name>
<organism evidence="3 4">
    <name type="scientific">Lentinus brumalis</name>
    <dbReference type="NCBI Taxonomy" id="2498619"/>
    <lineage>
        <taxon>Eukaryota</taxon>
        <taxon>Fungi</taxon>
        <taxon>Dikarya</taxon>
        <taxon>Basidiomycota</taxon>
        <taxon>Agaricomycotina</taxon>
        <taxon>Agaricomycetes</taxon>
        <taxon>Polyporales</taxon>
        <taxon>Polyporaceae</taxon>
        <taxon>Lentinus</taxon>
    </lineage>
</organism>
<feature type="transmembrane region" description="Helical" evidence="2">
    <location>
        <begin position="35"/>
        <end position="55"/>
    </location>
</feature>
<dbReference type="EMBL" id="KZ857553">
    <property type="protein sequence ID" value="RDX40481.1"/>
    <property type="molecule type" value="Genomic_DNA"/>
</dbReference>
<gene>
    <name evidence="3" type="ORF">OH76DRAFT_1490250</name>
</gene>
<protein>
    <submittedName>
        <fullName evidence="3">Uncharacterized protein</fullName>
    </submittedName>
</protein>
<evidence type="ECO:0000313" key="4">
    <source>
        <dbReference type="Proteomes" id="UP000256964"/>
    </source>
</evidence>
<dbReference type="Proteomes" id="UP000256964">
    <property type="component" value="Unassembled WGS sequence"/>
</dbReference>
<proteinExistence type="predicted"/>
<dbReference type="PANTHER" id="PTHR35043:SF9">
    <property type="match status" value="1"/>
</dbReference>
<keyword evidence="2" id="KW-0812">Transmembrane</keyword>
<keyword evidence="4" id="KW-1185">Reference proteome</keyword>